<accession>A0A8H2W7X6</accession>
<dbReference type="Proteomes" id="UP000663846">
    <property type="component" value="Unassembled WGS sequence"/>
</dbReference>
<reference evidence="2" key="1">
    <citation type="submission" date="2021-01" db="EMBL/GenBank/DDBJ databases">
        <authorList>
            <person name="Kaushik A."/>
        </authorList>
    </citation>
    <scope>NUCLEOTIDE SEQUENCE</scope>
    <source>
        <strain evidence="2">AG1-1C</strain>
    </source>
</reference>
<comment type="caution">
    <text evidence="2">The sequence shown here is derived from an EMBL/GenBank/DDBJ whole genome shotgun (WGS) entry which is preliminary data.</text>
</comment>
<proteinExistence type="predicted"/>
<evidence type="ECO:0000313" key="3">
    <source>
        <dbReference type="Proteomes" id="UP000663846"/>
    </source>
</evidence>
<sequence length="262" mass="29253">MASHTNLIVVASGSVRARTTRSSAAVTCLTNLCIVDTISDYIDGRSLLYLSRTCTGLWNLLERWPALWKRVLPNHEDFAPFPGAHLRTARTLVILLYTSECVMCGSETSNGALGKFAVRLCSDCSAQYLAEIWTYTSWQNRPYPISELTFLPDSNMILPPLDTALQYPETSKLRDPAEFRFDIGYEQLGDPEPDAVMATGVGATTEYYSCEYLNPVYSSSAEIDRGCGFPTDLDEEDAMEFPGIQFPSNEPTDNHRSYFLPH</sequence>
<gene>
    <name evidence="2" type="ORF">RDB_LOCUS787</name>
</gene>
<dbReference type="EMBL" id="CAJMWS010000010">
    <property type="protein sequence ID" value="CAE6336454.1"/>
    <property type="molecule type" value="Genomic_DNA"/>
</dbReference>
<name>A0A8H2W7X6_9AGAM</name>
<protein>
    <recommendedName>
        <fullName evidence="4">F-box domain-containing protein</fullName>
    </recommendedName>
</protein>
<evidence type="ECO:0000313" key="2">
    <source>
        <dbReference type="EMBL" id="CAE6336454.1"/>
    </source>
</evidence>
<evidence type="ECO:0000256" key="1">
    <source>
        <dbReference type="SAM" id="MobiDB-lite"/>
    </source>
</evidence>
<evidence type="ECO:0008006" key="4">
    <source>
        <dbReference type="Google" id="ProtNLM"/>
    </source>
</evidence>
<feature type="region of interest" description="Disordered" evidence="1">
    <location>
        <begin position="242"/>
        <end position="262"/>
    </location>
</feature>
<organism evidence="2 3">
    <name type="scientific">Rhizoctonia solani</name>
    <dbReference type="NCBI Taxonomy" id="456999"/>
    <lineage>
        <taxon>Eukaryota</taxon>
        <taxon>Fungi</taxon>
        <taxon>Dikarya</taxon>
        <taxon>Basidiomycota</taxon>
        <taxon>Agaricomycotina</taxon>
        <taxon>Agaricomycetes</taxon>
        <taxon>Cantharellales</taxon>
        <taxon>Ceratobasidiaceae</taxon>
        <taxon>Rhizoctonia</taxon>
    </lineage>
</organism>
<dbReference type="AlphaFoldDB" id="A0A8H2W7X6"/>